<name>A0A9Q1KU16_9CARY</name>
<dbReference type="EMBL" id="JAKOGI010000020">
    <property type="protein sequence ID" value="KAJ8449543.1"/>
    <property type="molecule type" value="Genomic_DNA"/>
</dbReference>
<dbReference type="SUPFAM" id="SSF103473">
    <property type="entry name" value="MFS general substrate transporter"/>
    <property type="match status" value="1"/>
</dbReference>
<comment type="caution">
    <text evidence="9">Lacks conserved residue(s) required for the propagation of feature annotation.</text>
</comment>
<proteinExistence type="inferred from homology"/>
<feature type="transmembrane region" description="Helical" evidence="9">
    <location>
        <begin position="51"/>
        <end position="73"/>
    </location>
</feature>
<evidence type="ECO:0000256" key="9">
    <source>
        <dbReference type="RuleBase" id="RU910715"/>
    </source>
</evidence>
<dbReference type="Pfam" id="PF03083">
    <property type="entry name" value="MtN3_slv"/>
    <property type="match status" value="1"/>
</dbReference>
<evidence type="ECO:0000313" key="11">
    <source>
        <dbReference type="Proteomes" id="UP001153076"/>
    </source>
</evidence>
<keyword evidence="4 9" id="KW-0762">Sugar transport</keyword>
<gene>
    <name evidence="10" type="ORF">Cgig2_005565</name>
</gene>
<dbReference type="InterPro" id="IPR036259">
    <property type="entry name" value="MFS_trans_sf"/>
</dbReference>
<dbReference type="FunFam" id="1.20.1280.290:FF:000001">
    <property type="entry name" value="Bidirectional sugar transporter SWEET"/>
    <property type="match status" value="1"/>
</dbReference>
<keyword evidence="6" id="KW-0677">Repeat</keyword>
<evidence type="ECO:0000256" key="3">
    <source>
        <dbReference type="ARBA" id="ARBA00022448"/>
    </source>
</evidence>
<dbReference type="PANTHER" id="PTHR10791">
    <property type="entry name" value="RAG1-ACTIVATING PROTEIN 1"/>
    <property type="match status" value="1"/>
</dbReference>
<evidence type="ECO:0000256" key="4">
    <source>
        <dbReference type="ARBA" id="ARBA00022597"/>
    </source>
</evidence>
<accession>A0A9Q1KU16</accession>
<keyword evidence="3 9" id="KW-0813">Transport</keyword>
<protein>
    <recommendedName>
        <fullName evidence="9">Bidirectional sugar transporter SWEET</fullName>
    </recommendedName>
</protein>
<keyword evidence="8 9" id="KW-0472">Membrane</keyword>
<dbReference type="Proteomes" id="UP001153076">
    <property type="component" value="Unassembled WGS sequence"/>
</dbReference>
<evidence type="ECO:0000256" key="1">
    <source>
        <dbReference type="ARBA" id="ARBA00004127"/>
    </source>
</evidence>
<keyword evidence="11" id="KW-1185">Reference proteome</keyword>
<reference evidence="10" key="1">
    <citation type="submission" date="2022-04" db="EMBL/GenBank/DDBJ databases">
        <title>Carnegiea gigantea Genome sequencing and assembly v2.</title>
        <authorList>
            <person name="Copetti D."/>
            <person name="Sanderson M.J."/>
            <person name="Burquez A."/>
            <person name="Wojciechowski M.F."/>
        </authorList>
    </citation>
    <scope>NUCLEOTIDE SEQUENCE</scope>
    <source>
        <strain evidence="10">SGP5-SGP5p</strain>
        <tissue evidence="10">Aerial part</tissue>
    </source>
</reference>
<organism evidence="10 11">
    <name type="scientific">Carnegiea gigantea</name>
    <dbReference type="NCBI Taxonomy" id="171969"/>
    <lineage>
        <taxon>Eukaryota</taxon>
        <taxon>Viridiplantae</taxon>
        <taxon>Streptophyta</taxon>
        <taxon>Embryophyta</taxon>
        <taxon>Tracheophyta</taxon>
        <taxon>Spermatophyta</taxon>
        <taxon>Magnoliopsida</taxon>
        <taxon>eudicotyledons</taxon>
        <taxon>Gunneridae</taxon>
        <taxon>Pentapetalae</taxon>
        <taxon>Caryophyllales</taxon>
        <taxon>Cactineae</taxon>
        <taxon>Cactaceae</taxon>
        <taxon>Cactoideae</taxon>
        <taxon>Echinocereeae</taxon>
        <taxon>Carnegiea</taxon>
    </lineage>
</organism>
<keyword evidence="5 9" id="KW-0812">Transmembrane</keyword>
<dbReference type="PANTHER" id="PTHR10791:SF22">
    <property type="entry name" value="BIDIRECTIONAL SUGAR TRANSPORTER SWEET11"/>
    <property type="match status" value="1"/>
</dbReference>
<comment type="similarity">
    <text evidence="2 9">Belongs to the SWEET sugar transporter family.</text>
</comment>
<dbReference type="InterPro" id="IPR047664">
    <property type="entry name" value="SWEET"/>
</dbReference>
<dbReference type="GO" id="GO:0051119">
    <property type="term" value="F:sugar transmembrane transporter activity"/>
    <property type="evidence" value="ECO:0007669"/>
    <property type="project" value="InterPro"/>
</dbReference>
<feature type="transmembrane region" description="Helical" evidence="9">
    <location>
        <begin position="85"/>
        <end position="104"/>
    </location>
</feature>
<sequence>MILTFDHTGPTFIRIYKKKTTEGFQSIPYVAAIFSCMLWIYYALLKGNDVLLITINTVGVVIETIYIVMYITYAPKPAKMFTLKLLLFLNFGAFSAIVLLCHYLIKGEARLQVFGWICVAFSISVFAAPLSVMLPNVVGFLFGMAQMILYGIYRKYDKKAEKHKLPEKQPQFPSPVKKENINNIDSHSLCKNDGIMMPPQHAQEAVIELGHRDYQTQEGKFHGPHQAQPCFVDADEMNSGGLGPATTAQLVQCAV</sequence>
<feature type="transmembrane region" description="Helical" evidence="9">
    <location>
        <begin position="26"/>
        <end position="44"/>
    </location>
</feature>
<comment type="subcellular location">
    <subcellularLocation>
        <location evidence="1">Endomembrane system</location>
        <topology evidence="1">Multi-pass membrane protein</topology>
    </subcellularLocation>
</comment>
<evidence type="ECO:0000256" key="5">
    <source>
        <dbReference type="ARBA" id="ARBA00022692"/>
    </source>
</evidence>
<feature type="transmembrane region" description="Helical" evidence="9">
    <location>
        <begin position="111"/>
        <end position="128"/>
    </location>
</feature>
<feature type="transmembrane region" description="Helical" evidence="9">
    <location>
        <begin position="134"/>
        <end position="153"/>
    </location>
</feature>
<dbReference type="GO" id="GO:0016020">
    <property type="term" value="C:membrane"/>
    <property type="evidence" value="ECO:0007669"/>
    <property type="project" value="InterPro"/>
</dbReference>
<comment type="caution">
    <text evidence="10">The sequence shown here is derived from an EMBL/GenBank/DDBJ whole genome shotgun (WGS) entry which is preliminary data.</text>
</comment>
<keyword evidence="7 9" id="KW-1133">Transmembrane helix</keyword>
<evidence type="ECO:0000256" key="7">
    <source>
        <dbReference type="ARBA" id="ARBA00022989"/>
    </source>
</evidence>
<dbReference type="AlphaFoldDB" id="A0A9Q1KU16"/>
<evidence type="ECO:0000256" key="8">
    <source>
        <dbReference type="ARBA" id="ARBA00023136"/>
    </source>
</evidence>
<dbReference type="InterPro" id="IPR004316">
    <property type="entry name" value="SWEET_rpt"/>
</dbReference>
<dbReference type="OrthoDB" id="409725at2759"/>
<evidence type="ECO:0000313" key="10">
    <source>
        <dbReference type="EMBL" id="KAJ8449543.1"/>
    </source>
</evidence>
<dbReference type="Gene3D" id="1.20.1280.290">
    <property type="match status" value="1"/>
</dbReference>
<evidence type="ECO:0000256" key="2">
    <source>
        <dbReference type="ARBA" id="ARBA00007809"/>
    </source>
</evidence>
<evidence type="ECO:0000256" key="6">
    <source>
        <dbReference type="ARBA" id="ARBA00022737"/>
    </source>
</evidence>
<dbReference type="GO" id="GO:0012505">
    <property type="term" value="C:endomembrane system"/>
    <property type="evidence" value="ECO:0007669"/>
    <property type="project" value="UniProtKB-SubCell"/>
</dbReference>
<comment type="function">
    <text evidence="9">Mediates both low-affinity uptake and efflux of sugar across the membrane.</text>
</comment>